<dbReference type="Gene3D" id="3.30.450.50">
    <property type="entry name" value="Longin domain"/>
    <property type="match status" value="1"/>
</dbReference>
<dbReference type="GO" id="GO:0016192">
    <property type="term" value="P:vesicle-mediated transport"/>
    <property type="evidence" value="ECO:0007669"/>
    <property type="project" value="InterPro"/>
</dbReference>
<dbReference type="PANTHER" id="PTHR21136">
    <property type="entry name" value="SNARE PROTEINS"/>
    <property type="match status" value="1"/>
</dbReference>
<dbReference type="CDD" id="cd15843">
    <property type="entry name" value="R-SNARE"/>
    <property type="match status" value="1"/>
</dbReference>
<dbReference type="AlphaFoldDB" id="A0A1E3PRY3"/>
<keyword evidence="14" id="KW-1185">Reference proteome</keyword>
<dbReference type="GO" id="GO:0012505">
    <property type="term" value="C:endomembrane system"/>
    <property type="evidence" value="ECO:0007669"/>
    <property type="project" value="UniProtKB-SubCell"/>
</dbReference>
<dbReference type="FunFam" id="1.20.5.110:FF:000004">
    <property type="entry name" value="Vesicle-associated membrane protein 7"/>
    <property type="match status" value="1"/>
</dbReference>
<dbReference type="CDD" id="cd14824">
    <property type="entry name" value="Longin"/>
    <property type="match status" value="1"/>
</dbReference>
<protein>
    <recommendedName>
        <fullName evidence="7">Synaptobrevin homolog YKT6</fullName>
    </recommendedName>
</protein>
<proteinExistence type="inferred from homology"/>
<evidence type="ECO:0000256" key="5">
    <source>
        <dbReference type="ARBA" id="ARBA00022989"/>
    </source>
</evidence>
<comment type="similarity">
    <text evidence="1">Belongs to the synaptobrevin family.</text>
</comment>
<evidence type="ECO:0000259" key="11">
    <source>
        <dbReference type="PROSITE" id="PS50859"/>
    </source>
</evidence>
<dbReference type="InterPro" id="IPR011012">
    <property type="entry name" value="Longin-like_dom_sf"/>
</dbReference>
<dbReference type="Gene3D" id="1.20.5.110">
    <property type="match status" value="1"/>
</dbReference>
<dbReference type="OrthoDB" id="190375at2759"/>
<evidence type="ECO:0000256" key="6">
    <source>
        <dbReference type="ARBA" id="ARBA00023136"/>
    </source>
</evidence>
<gene>
    <name evidence="13" type="ORF">NADFUDRAFT_81229</name>
</gene>
<evidence type="ECO:0000256" key="3">
    <source>
        <dbReference type="ARBA" id="ARBA00022692"/>
    </source>
</evidence>
<evidence type="ECO:0000256" key="10">
    <source>
        <dbReference type="SAM" id="Phobius"/>
    </source>
</evidence>
<evidence type="ECO:0000313" key="14">
    <source>
        <dbReference type="Proteomes" id="UP000095009"/>
    </source>
</evidence>
<dbReference type="Pfam" id="PF13774">
    <property type="entry name" value="Longin"/>
    <property type="match status" value="1"/>
</dbReference>
<evidence type="ECO:0000259" key="12">
    <source>
        <dbReference type="PROSITE" id="PS50892"/>
    </source>
</evidence>
<evidence type="ECO:0000313" key="13">
    <source>
        <dbReference type="EMBL" id="ODQ68193.1"/>
    </source>
</evidence>
<keyword evidence="3 10" id="KW-0812">Transmembrane</keyword>
<keyword evidence="5 10" id="KW-1133">Transmembrane helix</keyword>
<dbReference type="Proteomes" id="UP000095009">
    <property type="component" value="Unassembled WGS sequence"/>
</dbReference>
<dbReference type="GO" id="GO:0016020">
    <property type="term" value="C:membrane"/>
    <property type="evidence" value="ECO:0007669"/>
    <property type="project" value="InterPro"/>
</dbReference>
<dbReference type="SMART" id="SM01270">
    <property type="entry name" value="Longin"/>
    <property type="match status" value="1"/>
</dbReference>
<dbReference type="SUPFAM" id="SSF64356">
    <property type="entry name" value="SNARE-like"/>
    <property type="match status" value="1"/>
</dbReference>
<dbReference type="SUPFAM" id="SSF58038">
    <property type="entry name" value="SNARE fusion complex"/>
    <property type="match status" value="1"/>
</dbReference>
<dbReference type="Pfam" id="PF00957">
    <property type="entry name" value="Synaptobrevin"/>
    <property type="match status" value="1"/>
</dbReference>
<evidence type="ECO:0000256" key="8">
    <source>
        <dbReference type="ARBA" id="ARBA00046280"/>
    </source>
</evidence>
<feature type="domain" description="V-SNARE coiled-coil homology" evidence="12">
    <location>
        <begin position="145"/>
        <end position="205"/>
    </location>
</feature>
<evidence type="ECO:0000256" key="2">
    <source>
        <dbReference type="ARBA" id="ARBA00022448"/>
    </source>
</evidence>
<keyword evidence="9" id="KW-0175">Coiled coil</keyword>
<dbReference type="GO" id="GO:0005737">
    <property type="term" value="C:cytoplasm"/>
    <property type="evidence" value="ECO:0007669"/>
    <property type="project" value="UniProtKB-ARBA"/>
</dbReference>
<dbReference type="PROSITE" id="PS50859">
    <property type="entry name" value="LONGIN"/>
    <property type="match status" value="1"/>
</dbReference>
<sequence>MAGENSNNKNESCSNYVYVSVVHGTSVLSEYEVVPSNSKVLISLLLEKINPYDDKKMSFLHGDHSIHYVTCPSTASFPQGLTYSVVTSKSYSRNSAFTLLAKLQKEFIENFGDVGVASIHLGEFKGFEIKLKELVDQAESGEYDSFKLAQEEINQVRNLMVENVERVLERGERINLLVNRTDQMSHNATAFKKRSTTVQRKIHWDNIKMKVTFTAIGGGLLYFFSGVACGFPVWNQCRF</sequence>
<dbReference type="InterPro" id="IPR001388">
    <property type="entry name" value="Synaptobrevin-like"/>
</dbReference>
<organism evidence="13 14">
    <name type="scientific">Nadsonia fulvescens var. elongata DSM 6958</name>
    <dbReference type="NCBI Taxonomy" id="857566"/>
    <lineage>
        <taxon>Eukaryota</taxon>
        <taxon>Fungi</taxon>
        <taxon>Dikarya</taxon>
        <taxon>Ascomycota</taxon>
        <taxon>Saccharomycotina</taxon>
        <taxon>Dipodascomycetes</taxon>
        <taxon>Dipodascales</taxon>
        <taxon>Dipodascales incertae sedis</taxon>
        <taxon>Nadsonia</taxon>
    </lineage>
</organism>
<dbReference type="PRINTS" id="PR00219">
    <property type="entry name" value="SYNAPTOBREVN"/>
</dbReference>
<evidence type="ECO:0000256" key="4">
    <source>
        <dbReference type="ARBA" id="ARBA00022927"/>
    </source>
</evidence>
<feature type="transmembrane region" description="Helical" evidence="10">
    <location>
        <begin position="211"/>
        <end position="234"/>
    </location>
</feature>
<feature type="domain" description="Longin" evidence="11">
    <location>
        <begin position="16"/>
        <end position="135"/>
    </location>
</feature>
<dbReference type="GO" id="GO:0015031">
    <property type="term" value="P:protein transport"/>
    <property type="evidence" value="ECO:0007669"/>
    <property type="project" value="UniProtKB-KW"/>
</dbReference>
<accession>A0A1E3PRY3</accession>
<dbReference type="STRING" id="857566.A0A1E3PRY3"/>
<keyword evidence="2" id="KW-0813">Transport</keyword>
<dbReference type="EMBL" id="KV454406">
    <property type="protein sequence ID" value="ODQ68193.1"/>
    <property type="molecule type" value="Genomic_DNA"/>
</dbReference>
<name>A0A1E3PRY3_9ASCO</name>
<evidence type="ECO:0000256" key="7">
    <source>
        <dbReference type="ARBA" id="ARBA00026133"/>
    </source>
</evidence>
<evidence type="ECO:0000256" key="9">
    <source>
        <dbReference type="PROSITE-ProRule" id="PRU00290"/>
    </source>
</evidence>
<keyword evidence="4" id="KW-0653">Protein transport</keyword>
<dbReference type="PANTHER" id="PTHR21136:SF168">
    <property type="entry name" value="VESICLE-ASSOCIATED MEMBRANE PROTEIN 9"/>
    <property type="match status" value="1"/>
</dbReference>
<dbReference type="InterPro" id="IPR010908">
    <property type="entry name" value="Longin_dom"/>
</dbReference>
<reference evidence="13 14" key="1">
    <citation type="journal article" date="2016" name="Proc. Natl. Acad. Sci. U.S.A.">
        <title>Comparative genomics of biotechnologically important yeasts.</title>
        <authorList>
            <person name="Riley R."/>
            <person name="Haridas S."/>
            <person name="Wolfe K.H."/>
            <person name="Lopes M.R."/>
            <person name="Hittinger C.T."/>
            <person name="Goeker M."/>
            <person name="Salamov A.A."/>
            <person name="Wisecaver J.H."/>
            <person name="Long T.M."/>
            <person name="Calvey C.H."/>
            <person name="Aerts A.L."/>
            <person name="Barry K.W."/>
            <person name="Choi C."/>
            <person name="Clum A."/>
            <person name="Coughlan A.Y."/>
            <person name="Deshpande S."/>
            <person name="Douglass A.P."/>
            <person name="Hanson S.J."/>
            <person name="Klenk H.-P."/>
            <person name="LaButti K.M."/>
            <person name="Lapidus A."/>
            <person name="Lindquist E.A."/>
            <person name="Lipzen A.M."/>
            <person name="Meier-Kolthoff J.P."/>
            <person name="Ohm R.A."/>
            <person name="Otillar R.P."/>
            <person name="Pangilinan J.L."/>
            <person name="Peng Y."/>
            <person name="Rokas A."/>
            <person name="Rosa C.A."/>
            <person name="Scheuner C."/>
            <person name="Sibirny A.A."/>
            <person name="Slot J.C."/>
            <person name="Stielow J.B."/>
            <person name="Sun H."/>
            <person name="Kurtzman C.P."/>
            <person name="Blackwell M."/>
            <person name="Grigoriev I.V."/>
            <person name="Jeffries T.W."/>
        </authorList>
    </citation>
    <scope>NUCLEOTIDE SEQUENCE [LARGE SCALE GENOMIC DNA]</scope>
    <source>
        <strain evidence="13 14">DSM 6958</strain>
    </source>
</reference>
<dbReference type="InterPro" id="IPR042855">
    <property type="entry name" value="V_SNARE_CC"/>
</dbReference>
<comment type="subcellular location">
    <subcellularLocation>
        <location evidence="8">Endomembrane system</location>
        <topology evidence="8">Single-pass type IV membrane protein</topology>
    </subcellularLocation>
</comment>
<dbReference type="PROSITE" id="PS50892">
    <property type="entry name" value="V_SNARE"/>
    <property type="match status" value="1"/>
</dbReference>
<dbReference type="InterPro" id="IPR051097">
    <property type="entry name" value="Synaptobrevin-like_transport"/>
</dbReference>
<evidence type="ECO:0000256" key="1">
    <source>
        <dbReference type="ARBA" id="ARBA00008025"/>
    </source>
</evidence>
<keyword evidence="6 10" id="KW-0472">Membrane</keyword>